<dbReference type="GeneID" id="19878926"/>
<dbReference type="RefSeq" id="XP_008074064.1">
    <property type="nucleotide sequence ID" value="XM_008075873.1"/>
</dbReference>
<dbReference type="EMBL" id="GL877417">
    <property type="protein sequence ID" value="ELA47512.1"/>
    <property type="molecule type" value="Genomic_DNA"/>
</dbReference>
<feature type="compositionally biased region" description="Polar residues" evidence="1">
    <location>
        <begin position="155"/>
        <end position="171"/>
    </location>
</feature>
<gene>
    <name evidence="2" type="ORF">VCUG_01044</name>
</gene>
<reference evidence="3" key="1">
    <citation type="submission" date="2011-03" db="EMBL/GenBank/DDBJ databases">
        <title>The genome sequence of Vavraia culicis strain floridensis.</title>
        <authorList>
            <consortium name="The Broad Institute Genome Sequencing Platform"/>
            <person name="Cuomo C."/>
            <person name="Becnel J."/>
            <person name="Sanscrainte N."/>
            <person name="Young S.K."/>
            <person name="Zeng Q."/>
            <person name="Gargeya S."/>
            <person name="Fitzgerald M."/>
            <person name="Haas B."/>
            <person name="Abouelleil A."/>
            <person name="Alvarado L."/>
            <person name="Arachchi H.M."/>
            <person name="Berlin A."/>
            <person name="Chapman S.B."/>
            <person name="Gearin G."/>
            <person name="Goldberg J."/>
            <person name="Griggs A."/>
            <person name="Gujja S."/>
            <person name="Hansen M."/>
            <person name="Heiman D."/>
            <person name="Howarth C."/>
            <person name="Larimer J."/>
            <person name="Lui A."/>
            <person name="MacDonald P.J.P."/>
            <person name="McCowen C."/>
            <person name="Montmayeur A."/>
            <person name="Murphy C."/>
            <person name="Neiman D."/>
            <person name="Pearson M."/>
            <person name="Priest M."/>
            <person name="Roberts A."/>
            <person name="Saif S."/>
            <person name="Shea T."/>
            <person name="Sisk P."/>
            <person name="Stolte C."/>
            <person name="Sykes S."/>
            <person name="Wortman J."/>
            <person name="Nusbaum C."/>
            <person name="Birren B."/>
        </authorList>
    </citation>
    <scope>NUCLEOTIDE SEQUENCE [LARGE SCALE GENOMIC DNA]</scope>
    <source>
        <strain evidence="3">floridensis</strain>
    </source>
</reference>
<name>L2GVY3_VAVCU</name>
<sequence length="276" mass="30804">MAHRRNHSCACIAELHKTQEYNNMVSEGTQCAQEDIYNQYANSIVLTPCNISIKQSGKELLQQQRKKDETERIEMLGEDARSTNKMKKKVEEKSDQVVQNLPKGNLSRVEENMGQGARNAQNACEVTKKCITAPVNSVHSKFLDDSEPKAHTLDQPISQSKSLPNLGTQTDDSPKRLRKVWDGIKEFKLTISKKFNDFMETFKRGKKHLLNENTHIGDTDNSLKSQPNESIPDTPLSSCAPSAIDESTTSGCDHPSSSYQKNCSYCAPNPPPPASH</sequence>
<accession>L2GVY3</accession>
<protein>
    <submittedName>
        <fullName evidence="2">Uncharacterized protein</fullName>
    </submittedName>
</protein>
<keyword evidence="3" id="KW-1185">Reference proteome</keyword>
<feature type="region of interest" description="Disordered" evidence="1">
    <location>
        <begin position="213"/>
        <end position="276"/>
    </location>
</feature>
<proteinExistence type="predicted"/>
<dbReference type="VEuPathDB" id="MicrosporidiaDB:VCUG_01044"/>
<evidence type="ECO:0000313" key="2">
    <source>
        <dbReference type="EMBL" id="ELA47512.1"/>
    </source>
</evidence>
<dbReference type="InParanoid" id="L2GVY3"/>
<evidence type="ECO:0000313" key="3">
    <source>
        <dbReference type="Proteomes" id="UP000011081"/>
    </source>
</evidence>
<dbReference type="Proteomes" id="UP000011081">
    <property type="component" value="Unassembled WGS sequence"/>
</dbReference>
<dbReference type="AlphaFoldDB" id="L2GVY3"/>
<feature type="compositionally biased region" description="Polar residues" evidence="1">
    <location>
        <begin position="213"/>
        <end position="263"/>
    </location>
</feature>
<feature type="compositionally biased region" description="Basic and acidic residues" evidence="1">
    <location>
        <begin position="142"/>
        <end position="152"/>
    </location>
</feature>
<organism evidence="2 3">
    <name type="scientific">Vavraia culicis (isolate floridensis)</name>
    <name type="common">Microsporidian parasite</name>
    <dbReference type="NCBI Taxonomy" id="948595"/>
    <lineage>
        <taxon>Eukaryota</taxon>
        <taxon>Fungi</taxon>
        <taxon>Fungi incertae sedis</taxon>
        <taxon>Microsporidia</taxon>
        <taxon>Pleistophoridae</taxon>
        <taxon>Vavraia</taxon>
    </lineage>
</organism>
<dbReference type="HOGENOM" id="CLU_1009004_0_0_1"/>
<evidence type="ECO:0000256" key="1">
    <source>
        <dbReference type="SAM" id="MobiDB-lite"/>
    </source>
</evidence>
<feature type="region of interest" description="Disordered" evidence="1">
    <location>
        <begin position="142"/>
        <end position="174"/>
    </location>
</feature>